<keyword evidence="4 7" id="KW-0812">Transmembrane</keyword>
<dbReference type="InterPro" id="IPR013525">
    <property type="entry name" value="ABC2_TM"/>
</dbReference>
<sequence length="472" mass="49738">MPAHNSLPGDAARPRRHRSKSRAATFLSPLTWLLPLFVLLLLGGTGSALYIGGLGSPSGHLQHVPIAVVNRDQGSDAGGTEQNFGQNITDTLTENFGKTDEIDLRPLNWDDAQQQLGSGQVYAAVVFNEDFSADAAGLVTSSLTASEASRPEITLYTNPLASPLGSQLAGEAVEPALREASSSLGGQLESSAQAAQAEAQRSLDRQLAQVPLPAAVESSLAPQIDGTSETVLRDPIQITETPFESPAQGEALGMGAFFYSVLLMVVGISGSVTLHFLIDSRLGVSPVELGTRFVLGPRLQPARWVTFLLKWGLMLAIAVPTAGLIMWIANLVGMPIPHGGWFFFSTWLSLATISAVTLGLVTLFGSAGLILSMIYVVFMGLPAATGVVPLEMLPGFFSFIARGEPLYQMTIANKAILYFDAEAGAGLQAGLIGMGIISLVFVVLALAAGLLYDRLFGVRAALPQPKRAAARS</sequence>
<feature type="domain" description="ABC-2 type transporter transmembrane" evidence="8">
    <location>
        <begin position="31"/>
        <end position="446"/>
    </location>
</feature>
<accession>A0ABR8UN60</accession>
<feature type="transmembrane region" description="Helical" evidence="7">
    <location>
        <begin position="368"/>
        <end position="388"/>
    </location>
</feature>
<evidence type="ECO:0000256" key="1">
    <source>
        <dbReference type="ARBA" id="ARBA00004651"/>
    </source>
</evidence>
<reference evidence="9 10" key="1">
    <citation type="submission" date="2020-08" db="EMBL/GenBank/DDBJ databases">
        <title>A Genomic Blueprint of the Chicken Gut Microbiome.</title>
        <authorList>
            <person name="Gilroy R."/>
            <person name="Ravi A."/>
            <person name="Getino M."/>
            <person name="Pursley I."/>
            <person name="Horton D.L."/>
            <person name="Alikhan N.-F."/>
            <person name="Baker D."/>
            <person name="Gharbi K."/>
            <person name="Hall N."/>
            <person name="Watson M."/>
            <person name="Adriaenssens E.M."/>
            <person name="Foster-Nyarko E."/>
            <person name="Jarju S."/>
            <person name="Secka A."/>
            <person name="Antonio M."/>
            <person name="Oren A."/>
            <person name="Chaudhuri R."/>
            <person name="La Ragione R.M."/>
            <person name="Hildebrand F."/>
            <person name="Pallen M.J."/>
        </authorList>
    </citation>
    <scope>NUCLEOTIDE SEQUENCE [LARGE SCALE GENOMIC DNA]</scope>
    <source>
        <strain evidence="9 10">Sa2CUA1</strain>
    </source>
</reference>
<comment type="subcellular location">
    <subcellularLocation>
        <location evidence="1">Cell membrane</location>
        <topology evidence="1">Multi-pass membrane protein</topology>
    </subcellularLocation>
</comment>
<comment type="caution">
    <text evidence="9">The sequence shown here is derived from an EMBL/GenBank/DDBJ whole genome shotgun (WGS) entry which is preliminary data.</text>
</comment>
<dbReference type="PANTHER" id="PTHR43077:SF8">
    <property type="entry name" value="DOXORUBICIN RESISTANCE ABC TRANSPORTER PERMEASE PROTEIN DRRB"/>
    <property type="match status" value="1"/>
</dbReference>
<dbReference type="InterPro" id="IPR051328">
    <property type="entry name" value="T7SS_ABC-Transporter"/>
</dbReference>
<keyword evidence="3" id="KW-1003">Cell membrane</keyword>
<evidence type="ECO:0000313" key="9">
    <source>
        <dbReference type="EMBL" id="MBD7993988.1"/>
    </source>
</evidence>
<comment type="similarity">
    <text evidence="2">Belongs to the ABC-2 integral membrane protein family.</text>
</comment>
<feature type="transmembrane region" description="Helical" evidence="7">
    <location>
        <begin position="427"/>
        <end position="452"/>
    </location>
</feature>
<evidence type="ECO:0000256" key="3">
    <source>
        <dbReference type="ARBA" id="ARBA00022475"/>
    </source>
</evidence>
<dbReference type="EMBL" id="JACSQD010000001">
    <property type="protein sequence ID" value="MBD7993988.1"/>
    <property type="molecule type" value="Genomic_DNA"/>
</dbReference>
<evidence type="ECO:0000256" key="4">
    <source>
        <dbReference type="ARBA" id="ARBA00022692"/>
    </source>
</evidence>
<evidence type="ECO:0000256" key="5">
    <source>
        <dbReference type="ARBA" id="ARBA00022989"/>
    </source>
</evidence>
<keyword evidence="10" id="KW-1185">Reference proteome</keyword>
<dbReference type="Proteomes" id="UP000609874">
    <property type="component" value="Unassembled WGS sequence"/>
</dbReference>
<name>A0ABR8UN60_9MICC</name>
<organism evidence="9 10">
    <name type="scientific">Arthrobacter gallicola</name>
    <dbReference type="NCBI Taxonomy" id="2762225"/>
    <lineage>
        <taxon>Bacteria</taxon>
        <taxon>Bacillati</taxon>
        <taxon>Actinomycetota</taxon>
        <taxon>Actinomycetes</taxon>
        <taxon>Micrococcales</taxon>
        <taxon>Micrococcaceae</taxon>
        <taxon>Arthrobacter</taxon>
    </lineage>
</organism>
<evidence type="ECO:0000256" key="2">
    <source>
        <dbReference type="ARBA" id="ARBA00007783"/>
    </source>
</evidence>
<protein>
    <submittedName>
        <fullName evidence="9">DUF3533 domain-containing protein</fullName>
    </submittedName>
</protein>
<evidence type="ECO:0000259" key="8">
    <source>
        <dbReference type="Pfam" id="PF12698"/>
    </source>
</evidence>
<keyword evidence="5 7" id="KW-1133">Transmembrane helix</keyword>
<feature type="transmembrane region" description="Helical" evidence="7">
    <location>
        <begin position="307"/>
        <end position="329"/>
    </location>
</feature>
<feature type="transmembrane region" description="Helical" evidence="7">
    <location>
        <begin position="341"/>
        <end position="361"/>
    </location>
</feature>
<dbReference type="Gene3D" id="3.40.1710.10">
    <property type="entry name" value="abc type-2 transporter like domain"/>
    <property type="match status" value="1"/>
</dbReference>
<dbReference type="Pfam" id="PF12698">
    <property type="entry name" value="ABC2_membrane_3"/>
    <property type="match status" value="1"/>
</dbReference>
<dbReference type="PANTHER" id="PTHR43077">
    <property type="entry name" value="TRANSPORT PERMEASE YVFS-RELATED"/>
    <property type="match status" value="1"/>
</dbReference>
<evidence type="ECO:0000313" key="10">
    <source>
        <dbReference type="Proteomes" id="UP000609874"/>
    </source>
</evidence>
<evidence type="ECO:0000256" key="7">
    <source>
        <dbReference type="SAM" id="Phobius"/>
    </source>
</evidence>
<keyword evidence="6 7" id="KW-0472">Membrane</keyword>
<feature type="transmembrane region" description="Helical" evidence="7">
    <location>
        <begin position="256"/>
        <end position="278"/>
    </location>
</feature>
<proteinExistence type="inferred from homology"/>
<evidence type="ECO:0000256" key="6">
    <source>
        <dbReference type="ARBA" id="ARBA00023136"/>
    </source>
</evidence>
<dbReference type="RefSeq" id="WP_191806386.1">
    <property type="nucleotide sequence ID" value="NZ_JACSQD010000001.1"/>
</dbReference>
<gene>
    <name evidence="9" type="ORF">H9639_01575</name>
</gene>